<sequence>MEEPLTPREFLHRYSLPQLVRIHEAHLHQIHTSRSALTCSTIKSSMNSTETSSSSDSSYGQKQFDNNSKENVSFTESNERILDLDQPFLLYKAYSSRQVLAHTLDASAFCMDAATFQKTGPSLLIPENYTGWFSLVNSRGQTAGYFSTIDEVAKAQVPYFLTKDEITAHLVSRENPALNTKVNTAVKTNRNNYESIRIKGGTVLRLLGVYEDISALVIGLKNRSSLRSKKIVPTEPGARYAKCISFTSFSGGEIVFIPITEIGRFYVVCKRLMNNPSYNHVYTLDNLLRLVKFPVTVQLVIGPKPRNYISLVSTCKSDLESNKKESSMFSAILHLEDIRVRDVILGCTLRPQPIFRQTSRERNSLSSSLRRTLRGNRSENKSEETPILLEFDLDSNFTFVRTFVEKNGTLSSRKIPELVVQRIAFCNAEAEFWRRQIKISHDVTPKTLKSPSTLKNQRKSILDEEFQKKFDKTASIGSRTSSNISNVSRISRILQKFWGPLKKSNRKIEDELSDEIADTEENGKVNSIVEKLPKLSNNSVSASTIADYHFYETLRKVDEKSLPSKQKLCRKQTLDVIFPDFKLDKGGYVLASQKITTDEKK</sequence>
<feature type="compositionally biased region" description="Polar residues" evidence="2">
    <location>
        <begin position="59"/>
        <end position="71"/>
    </location>
</feature>
<organism evidence="4 5">
    <name type="scientific">Dinothrombium tinctorium</name>
    <dbReference type="NCBI Taxonomy" id="1965070"/>
    <lineage>
        <taxon>Eukaryota</taxon>
        <taxon>Metazoa</taxon>
        <taxon>Ecdysozoa</taxon>
        <taxon>Arthropoda</taxon>
        <taxon>Chelicerata</taxon>
        <taxon>Arachnida</taxon>
        <taxon>Acari</taxon>
        <taxon>Acariformes</taxon>
        <taxon>Trombidiformes</taxon>
        <taxon>Prostigmata</taxon>
        <taxon>Anystina</taxon>
        <taxon>Parasitengona</taxon>
        <taxon>Trombidioidea</taxon>
        <taxon>Trombidiidae</taxon>
        <taxon>Dinothrombium</taxon>
    </lineage>
</organism>
<dbReference type="Proteomes" id="UP000285301">
    <property type="component" value="Unassembled WGS sequence"/>
</dbReference>
<dbReference type="PANTHER" id="PTHR14454">
    <property type="entry name" value="GRB2-ASSOCIATED AND REGULATOR OF MAPK PROTEIN FAMILY MEMBER"/>
    <property type="match status" value="1"/>
</dbReference>
<evidence type="ECO:0000256" key="2">
    <source>
        <dbReference type="SAM" id="MobiDB-lite"/>
    </source>
</evidence>
<dbReference type="AlphaFoldDB" id="A0A443R3U3"/>
<feature type="region of interest" description="Disordered" evidence="2">
    <location>
        <begin position="47"/>
        <end position="71"/>
    </location>
</feature>
<evidence type="ECO:0000259" key="3">
    <source>
        <dbReference type="Pfam" id="PF12736"/>
    </source>
</evidence>
<gene>
    <name evidence="4" type="ORF">B4U79_10974</name>
</gene>
<protein>
    <recommendedName>
        <fullName evidence="3">CABIT domain-containing protein</fullName>
    </recommendedName>
</protein>
<reference evidence="4 5" key="1">
    <citation type="journal article" date="2018" name="Gigascience">
        <title>Genomes of trombidid mites reveal novel predicted allergens and laterally-transferred genes associated with secondary metabolism.</title>
        <authorList>
            <person name="Dong X."/>
            <person name="Chaisiri K."/>
            <person name="Xia D."/>
            <person name="Armstrong S.D."/>
            <person name="Fang Y."/>
            <person name="Donnelly M.J."/>
            <person name="Kadowaki T."/>
            <person name="McGarry J.W."/>
            <person name="Darby A.C."/>
            <person name="Makepeace B.L."/>
        </authorList>
    </citation>
    <scope>NUCLEOTIDE SEQUENCE [LARGE SCALE GENOMIC DNA]</scope>
    <source>
        <strain evidence="4">UoL-WK</strain>
    </source>
</reference>
<name>A0A443R3U3_9ACAR</name>
<evidence type="ECO:0000256" key="1">
    <source>
        <dbReference type="ARBA" id="ARBA00022553"/>
    </source>
</evidence>
<evidence type="ECO:0000313" key="4">
    <source>
        <dbReference type="EMBL" id="RWS09939.1"/>
    </source>
</evidence>
<proteinExistence type="predicted"/>
<dbReference type="OrthoDB" id="6076990at2759"/>
<keyword evidence="5" id="KW-1185">Reference proteome</keyword>
<dbReference type="STRING" id="1965070.A0A443R3U3"/>
<evidence type="ECO:0000313" key="5">
    <source>
        <dbReference type="Proteomes" id="UP000285301"/>
    </source>
</evidence>
<feature type="domain" description="CABIT" evidence="3">
    <location>
        <begin position="81"/>
        <end position="355"/>
    </location>
</feature>
<feature type="compositionally biased region" description="Low complexity" evidence="2">
    <location>
        <begin position="47"/>
        <end position="58"/>
    </location>
</feature>
<dbReference type="InterPro" id="IPR052281">
    <property type="entry name" value="GAREM"/>
</dbReference>
<dbReference type="PANTHER" id="PTHR14454:SF11">
    <property type="entry name" value="SERRANO, ISOFORM F"/>
    <property type="match status" value="1"/>
</dbReference>
<accession>A0A443R3U3</accession>
<dbReference type="InterPro" id="IPR025946">
    <property type="entry name" value="CABIT_dom"/>
</dbReference>
<dbReference type="EMBL" id="NCKU01002281">
    <property type="protein sequence ID" value="RWS09939.1"/>
    <property type="molecule type" value="Genomic_DNA"/>
</dbReference>
<dbReference type="Pfam" id="PF12736">
    <property type="entry name" value="CABIT"/>
    <property type="match status" value="1"/>
</dbReference>
<keyword evidence="1" id="KW-0597">Phosphoprotein</keyword>
<comment type="caution">
    <text evidence="4">The sequence shown here is derived from an EMBL/GenBank/DDBJ whole genome shotgun (WGS) entry which is preliminary data.</text>
</comment>